<dbReference type="InterPro" id="IPR000073">
    <property type="entry name" value="AB_hydrolase_1"/>
</dbReference>
<accession>A0A8H5GIN9</accession>
<dbReference type="PANTHER" id="PTHR43329">
    <property type="entry name" value="EPOXIDE HYDROLASE"/>
    <property type="match status" value="1"/>
</dbReference>
<evidence type="ECO:0000313" key="5">
    <source>
        <dbReference type="Proteomes" id="UP000559256"/>
    </source>
</evidence>
<reference evidence="4 5" key="1">
    <citation type="journal article" date="2020" name="ISME J.">
        <title>Uncovering the hidden diversity of litter-decomposition mechanisms in mushroom-forming fungi.</title>
        <authorList>
            <person name="Floudas D."/>
            <person name="Bentzer J."/>
            <person name="Ahren D."/>
            <person name="Johansson T."/>
            <person name="Persson P."/>
            <person name="Tunlid A."/>
        </authorList>
    </citation>
    <scope>NUCLEOTIDE SEQUENCE [LARGE SCALE GENOMIC DNA]</scope>
    <source>
        <strain evidence="4 5">CBS 291.85</strain>
    </source>
</reference>
<evidence type="ECO:0000256" key="1">
    <source>
        <dbReference type="ARBA" id="ARBA00022801"/>
    </source>
</evidence>
<comment type="similarity">
    <text evidence="2">Belongs to the AB hydrolase superfamily. Epoxide hydrolase family.</text>
</comment>
<feature type="domain" description="AB hydrolase-1" evidence="3">
    <location>
        <begin position="32"/>
        <end position="148"/>
    </location>
</feature>
<evidence type="ECO:0000313" key="4">
    <source>
        <dbReference type="EMBL" id="KAF5365415.1"/>
    </source>
</evidence>
<organism evidence="4 5">
    <name type="scientific">Tetrapyrgos nigripes</name>
    <dbReference type="NCBI Taxonomy" id="182062"/>
    <lineage>
        <taxon>Eukaryota</taxon>
        <taxon>Fungi</taxon>
        <taxon>Dikarya</taxon>
        <taxon>Basidiomycota</taxon>
        <taxon>Agaricomycotina</taxon>
        <taxon>Agaricomycetes</taxon>
        <taxon>Agaricomycetidae</taxon>
        <taxon>Agaricales</taxon>
        <taxon>Marasmiineae</taxon>
        <taxon>Marasmiaceae</taxon>
        <taxon>Tetrapyrgos</taxon>
    </lineage>
</organism>
<dbReference type="PRINTS" id="PR00412">
    <property type="entry name" value="EPOXHYDRLASE"/>
</dbReference>
<dbReference type="Proteomes" id="UP000559256">
    <property type="component" value="Unassembled WGS sequence"/>
</dbReference>
<evidence type="ECO:0000259" key="3">
    <source>
        <dbReference type="Pfam" id="PF00561"/>
    </source>
</evidence>
<dbReference type="EMBL" id="JAACJM010000027">
    <property type="protein sequence ID" value="KAF5365415.1"/>
    <property type="molecule type" value="Genomic_DNA"/>
</dbReference>
<gene>
    <name evidence="4" type="ORF">D9758_010818</name>
</gene>
<comment type="caution">
    <text evidence="4">The sequence shown here is derived from an EMBL/GenBank/DDBJ whole genome shotgun (WGS) entry which is preliminary data.</text>
</comment>
<keyword evidence="5" id="KW-1185">Reference proteome</keyword>
<name>A0A8H5GIN9_9AGAR</name>
<dbReference type="OrthoDB" id="408373at2759"/>
<dbReference type="InterPro" id="IPR029058">
    <property type="entry name" value="AB_hydrolase_fold"/>
</dbReference>
<dbReference type="GO" id="GO:0016787">
    <property type="term" value="F:hydrolase activity"/>
    <property type="evidence" value="ECO:0007669"/>
    <property type="project" value="UniProtKB-KW"/>
</dbReference>
<evidence type="ECO:0000256" key="2">
    <source>
        <dbReference type="ARBA" id="ARBA00038334"/>
    </source>
</evidence>
<dbReference type="InterPro" id="IPR000639">
    <property type="entry name" value="Epox_hydrolase-like"/>
</dbReference>
<dbReference type="AlphaFoldDB" id="A0A8H5GIN9"/>
<dbReference type="SUPFAM" id="SSF53474">
    <property type="entry name" value="alpha/beta-Hydrolases"/>
    <property type="match status" value="1"/>
</dbReference>
<proteinExistence type="inferred from homology"/>
<keyword evidence="1" id="KW-0378">Hydrolase</keyword>
<protein>
    <recommendedName>
        <fullName evidence="3">AB hydrolase-1 domain-containing protein</fullName>
    </recommendedName>
</protein>
<dbReference type="Gene3D" id="3.40.50.1820">
    <property type="entry name" value="alpha/beta hydrolase"/>
    <property type="match status" value="1"/>
</dbReference>
<dbReference type="Pfam" id="PF00561">
    <property type="entry name" value="Abhydrolase_1"/>
    <property type="match status" value="1"/>
</dbReference>
<sequence length="353" mass="40340">MQKSFYRTLRVSRGLDYNYYFSPSRSSKQAYIFFVHGFPSTSHDWHHQVTFFQERGYGIIVPDMLGYGGTSKPTDPTLYRFDAISKDLIDIMDAENVFKAIFVGHDWGCAAVSRFLLLHPSRFQAAAFLAVGYMPPDPNFDYEKSLRDSKAAFGYELFGYFSFFESEEGSSISMDNLDTFLNILYPEDPKTWITDMGPIDAIRDSISSGKVLPSASWLSSEDKAHQKKVIQDGGLAAPTCYYKAKVRGVHNAEDQALPPTAFPFDVPIFFGGATEDFICIAPVYKQIMDQIYSGSQAGVGYTYREFKANHWVMMQIPDEFNRELAEWIQRVTGVWVWRSVSDFEYHRDWTSVD</sequence>